<evidence type="ECO:0000259" key="3">
    <source>
        <dbReference type="Pfam" id="PF05183"/>
    </source>
</evidence>
<dbReference type="EC" id="2.7.7.48" evidence="1"/>
<feature type="compositionally biased region" description="Acidic residues" evidence="2">
    <location>
        <begin position="1292"/>
        <end position="1312"/>
    </location>
</feature>
<protein>
    <recommendedName>
        <fullName evidence="1">RNA-dependent RNA polymerase</fullName>
        <ecNumber evidence="1">2.7.7.48</ecNumber>
    </recommendedName>
</protein>
<keyword evidence="1" id="KW-0696">RNA-directed RNA polymerase</keyword>
<evidence type="ECO:0000256" key="1">
    <source>
        <dbReference type="RuleBase" id="RU363098"/>
    </source>
</evidence>
<dbReference type="InterPro" id="IPR007855">
    <property type="entry name" value="RDRP"/>
</dbReference>
<comment type="catalytic activity">
    <reaction evidence="1">
        <text>RNA(n) + a ribonucleoside 5'-triphosphate = RNA(n+1) + diphosphate</text>
        <dbReference type="Rhea" id="RHEA:21248"/>
        <dbReference type="Rhea" id="RHEA-COMP:14527"/>
        <dbReference type="Rhea" id="RHEA-COMP:17342"/>
        <dbReference type="ChEBI" id="CHEBI:33019"/>
        <dbReference type="ChEBI" id="CHEBI:61557"/>
        <dbReference type="ChEBI" id="CHEBI:140395"/>
        <dbReference type="EC" id="2.7.7.48"/>
    </reaction>
</comment>
<dbReference type="OrthoDB" id="10055769at2759"/>
<accession>A0A7H8RG13</accession>
<dbReference type="GO" id="GO:0030422">
    <property type="term" value="P:siRNA processing"/>
    <property type="evidence" value="ECO:0007669"/>
    <property type="project" value="TreeGrafter"/>
</dbReference>
<evidence type="ECO:0000313" key="5">
    <source>
        <dbReference type="Proteomes" id="UP000509510"/>
    </source>
</evidence>
<comment type="similarity">
    <text evidence="1">Belongs to the RdRP family.</text>
</comment>
<dbReference type="Pfam" id="PF05183">
    <property type="entry name" value="RdRP"/>
    <property type="match status" value="1"/>
</dbReference>
<feature type="compositionally biased region" description="Low complexity" evidence="2">
    <location>
        <begin position="279"/>
        <end position="292"/>
    </location>
</feature>
<keyword evidence="1" id="KW-0548">Nucleotidyltransferase</keyword>
<dbReference type="InterPro" id="IPR057596">
    <property type="entry name" value="RDRP_core"/>
</dbReference>
<keyword evidence="5" id="KW-1185">Reference proteome</keyword>
<organism evidence="4 5">
    <name type="scientific">Talaromyces rugulosus</name>
    <name type="common">Penicillium rugulosum</name>
    <dbReference type="NCBI Taxonomy" id="121627"/>
    <lineage>
        <taxon>Eukaryota</taxon>
        <taxon>Fungi</taxon>
        <taxon>Dikarya</taxon>
        <taxon>Ascomycota</taxon>
        <taxon>Pezizomycotina</taxon>
        <taxon>Eurotiomycetes</taxon>
        <taxon>Eurotiomycetidae</taxon>
        <taxon>Eurotiales</taxon>
        <taxon>Trichocomaceae</taxon>
        <taxon>Talaromyces</taxon>
        <taxon>Talaromyces sect. Islandici</taxon>
    </lineage>
</organism>
<dbReference type="PANTHER" id="PTHR23079">
    <property type="entry name" value="RNA-DEPENDENT RNA POLYMERASE"/>
    <property type="match status" value="1"/>
</dbReference>
<sequence length="1323" mass="150495">MVNLTGSSLPATPQRKDGKLLRQQIESLNHEFDLRIPNPELFSPGSQSTAERPKEEECRAWLHTLFWRDSKAFERGLDSFREEIRAEIKATREKNWIHKPRQDSGTIPSRDQYLQTDNYRRISADEWQHRLHVLWNILRSEVWLLKGGVNPSHSSQALGRPRNLANGGPRASDNGRESPAITTTPQAKRKSDFEEQVFYTAPNSPTLSPEDRYPSLGDLDEYNGPNGANFFFEETTMEATDDLNLGDQTSRKSRKRQSKITDHMLVSKSDRSSENKSFQNPQPNQNANTATPGTSFATTIGSVFDPPDRGIETSFGTDITEPLDDVLTQADSIEAAMRSDDASMLLRSIEGERSISLGAHQDYVAAEQDLLDTLIRNGPFSNRMSFLDKVPLRAKYELERVRLEWGVDHKLILAGEKPHEKHADLWSWLRNLSVRVGKSLPEKSSLKVWDAAIGRFQGDRHSEVVVLTGALDWCDETESGIFKLRLNPLKLDRTCRFYRRFGSDRFLSITIPASSQAPRYIRDSNVSLREVTAKWLSSYDQFLLGRVWRAFYIEEYKNKSKTKTGEPRFRVDLFAVDGVDFFKKLHAPVLSPPGQSCDVHTRMTVEQLLEWHIPRRENSHQTDCKVFNRIHLGLSKTWATKTLRPDQTRKLPDIEGKPVMNDGCALMSRPLARAICEDLGIDGNTPSCFQGRIAGAKGLWMVDKERAEDDFWIEISDSQLKVKPHPSDFYGFVDEQKMVFEVAGWSKPLRPSELNAQMLEILANRGQPKERVAELARTAITDLYMEFKTVIEKDSIPLARALMQKIRPMPEDGSSRNNIRRIDQWIIKDTEAVIRLLEAGFSPRNFVPLRDRLWRCLVDTLNRYVNDCHVPVPLSTYAYCIADPYGVLEEDEVHFGFSSQWKDCPEFEDAIVDGVDILVGRTPAHCPWDIQRRKAVWKQDLRHFKDVIVFSTKGDTALASLLSGGDYDGDRPWICWDPKLVDSFNNAFPPPDHVPDAEHFGLITHARPMGSVESTEDFLEGVFKFNLAMSNLGRCTVEHGKIAYDEPDGIGSPVALELAALLSHLVDSRKSGVQLTDDGWKQYLKKISPRARRVPAYKDVDAKQGKNGNINDFLKFKVAVAEKDTALKKFHELCKSAGEEMRDADLVRPWQAVWTRAVRENDEESPLLLTTLNIIKEQIGQARDKWSNSCNSTSDIPLSVKVEFAAEHLNRIERPDTPHPLGHTWQNSEYEWQTILASGAYYFYWRSAFPLYAAGETLCWIKTGKEPARLIRDYIYVSMKVNSKVARRLADEEVDDTPNDDSEYSDDSDGYDGESVFDAVLSA</sequence>
<dbReference type="Gene3D" id="1.10.8.790">
    <property type="entry name" value="RNA-dependent RNA polymerase, slab domain, helical subdomain-like"/>
    <property type="match status" value="1"/>
</dbReference>
<feature type="region of interest" description="Disordered" evidence="2">
    <location>
        <begin position="1288"/>
        <end position="1314"/>
    </location>
</feature>
<dbReference type="GeneID" id="55998163"/>
<evidence type="ECO:0000313" key="4">
    <source>
        <dbReference type="EMBL" id="QKX63513.1"/>
    </source>
</evidence>
<dbReference type="GO" id="GO:0003723">
    <property type="term" value="F:RNA binding"/>
    <property type="evidence" value="ECO:0007669"/>
    <property type="project" value="UniProtKB-KW"/>
</dbReference>
<name>A0A7H8RG13_TALRU</name>
<gene>
    <name evidence="4" type="ORF">TRUGW13939_10684</name>
</gene>
<dbReference type="KEGG" id="trg:TRUGW13939_10684"/>
<dbReference type="PANTHER" id="PTHR23079:SF14">
    <property type="entry name" value="RNA-DEPENDENT RNA POLYMERASE"/>
    <property type="match status" value="1"/>
</dbReference>
<dbReference type="EMBL" id="CP055903">
    <property type="protein sequence ID" value="QKX63513.1"/>
    <property type="molecule type" value="Genomic_DNA"/>
</dbReference>
<dbReference type="Proteomes" id="UP000509510">
    <property type="component" value="Chromosome VI"/>
</dbReference>
<reference evidence="5" key="1">
    <citation type="submission" date="2020-06" db="EMBL/GenBank/DDBJ databases">
        <title>A chromosome-scale genome assembly of Talaromyces rugulosus W13939.</title>
        <authorList>
            <person name="Wang B."/>
            <person name="Guo L."/>
            <person name="Ye K."/>
            <person name="Wang L."/>
        </authorList>
    </citation>
    <scope>NUCLEOTIDE SEQUENCE [LARGE SCALE GENOMIC DNA]</scope>
    <source>
        <strain evidence="5">W13939</strain>
    </source>
</reference>
<dbReference type="RefSeq" id="XP_035349687.1">
    <property type="nucleotide sequence ID" value="XM_035493794.1"/>
</dbReference>
<feature type="region of interest" description="Disordered" evidence="2">
    <location>
        <begin position="151"/>
        <end position="229"/>
    </location>
</feature>
<keyword evidence="1" id="KW-0808">Transferase</keyword>
<feature type="region of interest" description="Disordered" evidence="2">
    <location>
        <begin position="241"/>
        <end position="317"/>
    </location>
</feature>
<dbReference type="GO" id="GO:0031380">
    <property type="term" value="C:nuclear RNA-directed RNA polymerase complex"/>
    <property type="evidence" value="ECO:0007669"/>
    <property type="project" value="TreeGrafter"/>
</dbReference>
<dbReference type="GO" id="GO:0003968">
    <property type="term" value="F:RNA-directed RNA polymerase activity"/>
    <property type="evidence" value="ECO:0007669"/>
    <property type="project" value="UniProtKB-KW"/>
</dbReference>
<proteinExistence type="inferred from homology"/>
<evidence type="ECO:0000256" key="2">
    <source>
        <dbReference type="SAM" id="MobiDB-lite"/>
    </source>
</evidence>
<keyword evidence="1" id="KW-0694">RNA-binding</keyword>
<feature type="domain" description="RDRP core" evidence="3">
    <location>
        <begin position="482"/>
        <end position="1117"/>
    </location>
</feature>